<evidence type="ECO:0000256" key="2">
    <source>
        <dbReference type="ARBA" id="ARBA00013059"/>
    </source>
</evidence>
<comment type="caution">
    <text evidence="10">The sequence shown here is derived from an EMBL/GenBank/DDBJ whole genome shotgun (WGS) entry which is preliminary data.</text>
</comment>
<evidence type="ECO:0000256" key="7">
    <source>
        <dbReference type="ARBA" id="ARBA00047872"/>
    </source>
</evidence>
<evidence type="ECO:0000256" key="4">
    <source>
        <dbReference type="ARBA" id="ARBA00022741"/>
    </source>
</evidence>
<dbReference type="NCBIfam" id="NF006614">
    <property type="entry name" value="PRK09181.1"/>
    <property type="match status" value="1"/>
</dbReference>
<dbReference type="PANTHER" id="PTHR21499:SF3">
    <property type="entry name" value="ASPARTOKINASE"/>
    <property type="match status" value="1"/>
</dbReference>
<evidence type="ECO:0000256" key="6">
    <source>
        <dbReference type="ARBA" id="ARBA00022840"/>
    </source>
</evidence>
<dbReference type="AlphaFoldDB" id="A0A4Z0W7S0"/>
<evidence type="ECO:0000256" key="5">
    <source>
        <dbReference type="ARBA" id="ARBA00022777"/>
    </source>
</evidence>
<organism evidence="10 11">
    <name type="scientific">Natronospirillum operosum</name>
    <dbReference type="NCBI Taxonomy" id="2759953"/>
    <lineage>
        <taxon>Bacteria</taxon>
        <taxon>Pseudomonadati</taxon>
        <taxon>Pseudomonadota</taxon>
        <taxon>Gammaproteobacteria</taxon>
        <taxon>Oceanospirillales</taxon>
        <taxon>Natronospirillaceae</taxon>
        <taxon>Natronospirillum</taxon>
    </lineage>
</organism>
<gene>
    <name evidence="10" type="ORF">E4656_11640</name>
</gene>
<feature type="domain" description="Aspartate/glutamate/uridylate kinase" evidence="8">
    <location>
        <begin position="18"/>
        <end position="309"/>
    </location>
</feature>
<keyword evidence="3 10" id="KW-0808">Transferase</keyword>
<reference evidence="10 11" key="1">
    <citation type="submission" date="2019-04" db="EMBL/GenBank/DDBJ databases">
        <title>Natronospirillum operosus gen. nov., sp. nov., a haloalkaliphilic satellite isolated from decaying biomass of laboratory culture of cyanobacterium Geitlerinema sp. and proposal of Natronospirillaceae fam. nov. and Saccharospirillaceae fam. nov.</title>
        <authorList>
            <person name="Kevbrin V."/>
            <person name="Boltyanskaya Y."/>
            <person name="Koziaeva V."/>
            <person name="Grouzdev D.S."/>
            <person name="Park M."/>
            <person name="Cho J."/>
        </authorList>
    </citation>
    <scope>NUCLEOTIDE SEQUENCE [LARGE SCALE GENOMIC DNA]</scope>
    <source>
        <strain evidence="10 11">G-116</strain>
    </source>
</reference>
<dbReference type="EC" id="2.7.2.4" evidence="2"/>
<evidence type="ECO:0000259" key="8">
    <source>
        <dbReference type="Pfam" id="PF00696"/>
    </source>
</evidence>
<dbReference type="InterPro" id="IPR045865">
    <property type="entry name" value="ACT-like_dom_sf"/>
</dbReference>
<dbReference type="GO" id="GO:0005829">
    <property type="term" value="C:cytosol"/>
    <property type="evidence" value="ECO:0007669"/>
    <property type="project" value="TreeGrafter"/>
</dbReference>
<keyword evidence="11" id="KW-1185">Reference proteome</keyword>
<dbReference type="EMBL" id="SRMF01000004">
    <property type="protein sequence ID" value="TGG92777.1"/>
    <property type="molecule type" value="Genomic_DNA"/>
</dbReference>
<evidence type="ECO:0000256" key="1">
    <source>
        <dbReference type="ARBA" id="ARBA00010122"/>
    </source>
</evidence>
<dbReference type="Pfam" id="PF22468">
    <property type="entry name" value="ACT_9"/>
    <property type="match status" value="1"/>
</dbReference>
<proteinExistence type="inferred from homology"/>
<dbReference type="Pfam" id="PF00696">
    <property type="entry name" value="AA_kinase"/>
    <property type="match status" value="1"/>
</dbReference>
<sequence>MSEEAAQQQQSASQRLSVEKIGGTSMSEYAAVRDNIIKYDPDRLYNRIFVVSAYGGVTNLLLEHKKTGEPGVFELFANDDSDWAWGDALTRVSQHLCEINAKLFEDTPLLQQADQFVRERVEGVRSCLLDLQRLCSYGHFRLDEHLLTVRELLASLGEAHSAYNMTQLLQLEGINARFVDLTGWRDERELTLVERIQDAFRDVQTDSELSIVTGYAHCTEGLMRTFDRGYSEITFATIACEMDVDEAIIHKEYHLSSADPKVVGDGKVVPIGRTNYDVADQLSNLGMEAIHPKAARGMRQRDIPLRVKNTFEPEHTGTLITRDYTSETPRVEIIAGQPHLLAIQIFDQDMVGDRSRYEERLQDMIKRFKLRVLGRDSNANTLTAYVDCSLKTAKKVADNFSERIPSAQITSKKVAVVSAIGSDMEVTGLLAKTVKSLADREINVLAIHQGMRQVDIQIIVEEDKYVESVKALHGALIEPHNHEYAICAA</sequence>
<dbReference type="InterPro" id="IPR001048">
    <property type="entry name" value="Asp/Glu/Uridylate_kinase"/>
</dbReference>
<dbReference type="InterPro" id="IPR054352">
    <property type="entry name" value="ACT_Aspartokinase"/>
</dbReference>
<dbReference type="SUPFAM" id="SSF55021">
    <property type="entry name" value="ACT-like"/>
    <property type="match status" value="1"/>
</dbReference>
<dbReference type="Gene3D" id="3.30.2130.10">
    <property type="entry name" value="VC0802-like"/>
    <property type="match status" value="1"/>
</dbReference>
<dbReference type="PANTHER" id="PTHR21499">
    <property type="entry name" value="ASPARTATE KINASE"/>
    <property type="match status" value="1"/>
</dbReference>
<dbReference type="RefSeq" id="WP_135483449.1">
    <property type="nucleotide sequence ID" value="NZ_SRMF01000004.1"/>
</dbReference>
<name>A0A4Z0W7S0_9GAMM</name>
<feature type="domain" description="Aspartokinase ACT" evidence="9">
    <location>
        <begin position="417"/>
        <end position="475"/>
    </location>
</feature>
<dbReference type="Gene3D" id="3.40.1160.10">
    <property type="entry name" value="Acetylglutamate kinase-like"/>
    <property type="match status" value="1"/>
</dbReference>
<dbReference type="GO" id="GO:0005524">
    <property type="term" value="F:ATP binding"/>
    <property type="evidence" value="ECO:0007669"/>
    <property type="project" value="UniProtKB-KW"/>
</dbReference>
<protein>
    <recommendedName>
        <fullName evidence="2">aspartate kinase</fullName>
        <ecNumber evidence="2">2.7.2.4</ecNumber>
    </recommendedName>
</protein>
<accession>A0A4Z0W7S0</accession>
<evidence type="ECO:0000256" key="3">
    <source>
        <dbReference type="ARBA" id="ARBA00022679"/>
    </source>
</evidence>
<keyword evidence="4" id="KW-0547">Nucleotide-binding</keyword>
<dbReference type="GO" id="GO:0009090">
    <property type="term" value="P:homoserine biosynthetic process"/>
    <property type="evidence" value="ECO:0007669"/>
    <property type="project" value="TreeGrafter"/>
</dbReference>
<dbReference type="GO" id="GO:0004072">
    <property type="term" value="F:aspartate kinase activity"/>
    <property type="evidence" value="ECO:0007669"/>
    <property type="project" value="UniProtKB-EC"/>
</dbReference>
<dbReference type="GO" id="GO:0009089">
    <property type="term" value="P:lysine biosynthetic process via diaminopimelate"/>
    <property type="evidence" value="ECO:0007669"/>
    <property type="project" value="TreeGrafter"/>
</dbReference>
<dbReference type="InterPro" id="IPR036393">
    <property type="entry name" value="AceGlu_kinase-like_sf"/>
</dbReference>
<evidence type="ECO:0000313" key="11">
    <source>
        <dbReference type="Proteomes" id="UP000297475"/>
    </source>
</evidence>
<keyword evidence="5 10" id="KW-0418">Kinase</keyword>
<evidence type="ECO:0000313" key="10">
    <source>
        <dbReference type="EMBL" id="TGG92777.1"/>
    </source>
</evidence>
<evidence type="ECO:0000259" key="9">
    <source>
        <dbReference type="Pfam" id="PF22468"/>
    </source>
</evidence>
<dbReference type="OrthoDB" id="9799110at2"/>
<dbReference type="SUPFAM" id="SSF53633">
    <property type="entry name" value="Carbamate kinase-like"/>
    <property type="match status" value="1"/>
</dbReference>
<comment type="similarity">
    <text evidence="1">Belongs to the aspartokinase family.</text>
</comment>
<keyword evidence="6" id="KW-0067">ATP-binding</keyword>
<dbReference type="Proteomes" id="UP000297475">
    <property type="component" value="Unassembled WGS sequence"/>
</dbReference>
<comment type="catalytic activity">
    <reaction evidence="7">
        <text>L-aspartate + ATP = 4-phospho-L-aspartate + ADP</text>
        <dbReference type="Rhea" id="RHEA:23776"/>
        <dbReference type="ChEBI" id="CHEBI:29991"/>
        <dbReference type="ChEBI" id="CHEBI:30616"/>
        <dbReference type="ChEBI" id="CHEBI:57535"/>
        <dbReference type="ChEBI" id="CHEBI:456216"/>
        <dbReference type="EC" id="2.7.2.4"/>
    </reaction>
</comment>